<evidence type="ECO:0000313" key="3">
    <source>
        <dbReference type="EMBL" id="MCG4748088.1"/>
    </source>
</evidence>
<reference evidence="4" key="2">
    <citation type="submission" date="2020-02" db="EMBL/GenBank/DDBJ databases">
        <authorList>
            <person name="Littmann E."/>
            <person name="Sorbara M."/>
        </authorList>
    </citation>
    <scope>NUCLEOTIDE SEQUENCE</scope>
    <source>
        <strain evidence="4">MSK.1.17</strain>
    </source>
</reference>
<evidence type="ECO:0000313" key="6">
    <source>
        <dbReference type="Proteomes" id="UP001299608"/>
    </source>
</evidence>
<dbReference type="InterPro" id="IPR013332">
    <property type="entry name" value="KPR_N"/>
</dbReference>
<feature type="domain" description="Opine dehydrogenase" evidence="1">
    <location>
        <begin position="184"/>
        <end position="322"/>
    </location>
</feature>
<dbReference type="AlphaFoldDB" id="A0AAW5C7P3"/>
<reference evidence="4 5" key="1">
    <citation type="journal article" date="2020" name="Cell Host Microbe">
        <title>Functional and Genomic Variation between Human-Derived Isolates of Lachnospiraceae Reveals Inter- and Intra-Species Diversity.</title>
        <authorList>
            <person name="Sorbara M.T."/>
            <person name="Littmann E.R."/>
            <person name="Fontana E."/>
            <person name="Moody T.U."/>
            <person name="Kohout C.E."/>
            <person name="Gjonbalaj M."/>
            <person name="Eaton V."/>
            <person name="Seok R."/>
            <person name="Leiner I.M."/>
            <person name="Pamer E.G."/>
        </authorList>
    </citation>
    <scope>NUCLEOTIDE SEQUENCE [LARGE SCALE GENOMIC DNA]</scope>
    <source>
        <strain evidence="4 5">MSK.1.17</strain>
    </source>
</reference>
<dbReference type="EMBL" id="JAKNGE010000032">
    <property type="protein sequence ID" value="MCG4748088.1"/>
    <property type="molecule type" value="Genomic_DNA"/>
</dbReference>
<gene>
    <name evidence="4" type="ORF">G5B36_29085</name>
    <name evidence="3" type="ORF">L0N08_21960</name>
</gene>
<dbReference type="Pfam" id="PF02317">
    <property type="entry name" value="Octopine_DH"/>
    <property type="match status" value="1"/>
</dbReference>
<comment type="caution">
    <text evidence="3">The sequence shown here is derived from an EMBL/GenBank/DDBJ whole genome shotgun (WGS) entry which is preliminary data.</text>
</comment>
<dbReference type="EMBL" id="JAAITT010000096">
    <property type="protein sequence ID" value="NSJ52691.1"/>
    <property type="molecule type" value="Genomic_DNA"/>
</dbReference>
<dbReference type="InterPro" id="IPR003421">
    <property type="entry name" value="Opine_DH"/>
</dbReference>
<dbReference type="SUPFAM" id="SSF48179">
    <property type="entry name" value="6-phosphogluconate dehydrogenase C-terminal domain-like"/>
    <property type="match status" value="1"/>
</dbReference>
<dbReference type="Proteomes" id="UP000669239">
    <property type="component" value="Unassembled WGS sequence"/>
</dbReference>
<feature type="domain" description="Ketopantoate reductase N-terminal" evidence="2">
    <location>
        <begin position="7"/>
        <end position="132"/>
    </location>
</feature>
<dbReference type="RefSeq" id="WP_165643242.1">
    <property type="nucleotide sequence ID" value="NZ_BAABZL010000001.1"/>
</dbReference>
<proteinExistence type="predicted"/>
<dbReference type="Proteomes" id="UP001299608">
    <property type="component" value="Unassembled WGS sequence"/>
</dbReference>
<dbReference type="Gene3D" id="1.10.1040.10">
    <property type="entry name" value="N-(1-d-carboxylethyl)-l-norvaline Dehydrogenase, domain 2"/>
    <property type="match status" value="1"/>
</dbReference>
<dbReference type="InterPro" id="IPR008927">
    <property type="entry name" value="6-PGluconate_DH-like_C_sf"/>
</dbReference>
<dbReference type="Gene3D" id="3.40.50.720">
    <property type="entry name" value="NAD(P)-binding Rossmann-like Domain"/>
    <property type="match status" value="1"/>
</dbReference>
<organism evidence="3 6">
    <name type="scientific">Enterocloster aldenensis</name>
    <dbReference type="NCBI Taxonomy" id="358742"/>
    <lineage>
        <taxon>Bacteria</taxon>
        <taxon>Bacillati</taxon>
        <taxon>Bacillota</taxon>
        <taxon>Clostridia</taxon>
        <taxon>Lachnospirales</taxon>
        <taxon>Lachnospiraceae</taxon>
        <taxon>Enterocloster</taxon>
    </lineage>
</organism>
<dbReference type="GO" id="GO:0016491">
    <property type="term" value="F:oxidoreductase activity"/>
    <property type="evidence" value="ECO:0007669"/>
    <property type="project" value="InterPro"/>
</dbReference>
<evidence type="ECO:0000313" key="5">
    <source>
        <dbReference type="Proteomes" id="UP000669239"/>
    </source>
</evidence>
<dbReference type="InterPro" id="IPR013328">
    <property type="entry name" value="6PGD_dom2"/>
</dbReference>
<protein>
    <submittedName>
        <fullName evidence="3">NAD/NADP octopine/nopaline dehydrogenase family protein</fullName>
    </submittedName>
</protein>
<name>A0AAW5C7P3_9FIRM</name>
<reference evidence="3" key="3">
    <citation type="submission" date="2022-01" db="EMBL/GenBank/DDBJ databases">
        <title>Collection of gut derived symbiotic bacterial strains cultured from healthy donors.</title>
        <authorList>
            <person name="Lin H."/>
            <person name="Kohout C."/>
            <person name="Waligurski E."/>
            <person name="Pamer E.G."/>
        </authorList>
    </citation>
    <scope>NUCLEOTIDE SEQUENCE</scope>
    <source>
        <strain evidence="3">DFI.6.55</strain>
    </source>
</reference>
<sequence length="356" mass="38174">MGKATTVTVIGGGGTAIFMAAYLTIQGHEVTVCDEEWHGARLKAIQEAGNEVDMIGSCGTGHAVIHEITFDVGKALENAEVVLVSAMVKRHEAIADWIAPHLKEGQVVCFSAGNCASITLKKKLGDRKIVVGEMQGNIGPCRLVSPTTVTCAFPYAEKPVAAFPACDNDALVAGLSKVYPCRAVKNVFQATLSSPNVSIHLAGTLMNTSKMETMNDFRLYQDGMSPSVATVIAAVEDERERVMDQMGYQRTRAVGQIYALLEYPKHPEVAQFRVLAGPVKGVHDRYVVEDAHAGNSLLLSIARNFGIKAPVVEALLTLASVLNDNEDFYAGGLTLENLGLAGKTVEEINHYLETGK</sequence>
<evidence type="ECO:0000259" key="1">
    <source>
        <dbReference type="Pfam" id="PF02317"/>
    </source>
</evidence>
<dbReference type="Pfam" id="PF02558">
    <property type="entry name" value="ApbA"/>
    <property type="match status" value="1"/>
</dbReference>
<dbReference type="SUPFAM" id="SSF51735">
    <property type="entry name" value="NAD(P)-binding Rossmann-fold domains"/>
    <property type="match status" value="1"/>
</dbReference>
<dbReference type="GeneID" id="97204760"/>
<evidence type="ECO:0000259" key="2">
    <source>
        <dbReference type="Pfam" id="PF02558"/>
    </source>
</evidence>
<evidence type="ECO:0000313" key="4">
    <source>
        <dbReference type="EMBL" id="NSJ52691.1"/>
    </source>
</evidence>
<dbReference type="InterPro" id="IPR036291">
    <property type="entry name" value="NAD(P)-bd_dom_sf"/>
</dbReference>
<accession>A0AAW5C7P3</accession>
<keyword evidence="5" id="KW-1185">Reference proteome</keyword>